<reference evidence="5 6" key="1">
    <citation type="submission" date="2019-05" db="EMBL/GenBank/DDBJ databases">
        <title>Microbulbifer harenosus sp. nov., an alginate-degrading bacterium isolated from coastal sand.</title>
        <authorList>
            <person name="Huang H."/>
            <person name="Mo K."/>
            <person name="Bao S."/>
        </authorList>
    </citation>
    <scope>NUCLEOTIDE SEQUENCE [LARGE SCALE GENOMIC DNA]</scope>
    <source>
        <strain evidence="5 6">HB161719</strain>
    </source>
</reference>
<accession>A0ABY2UL96</accession>
<dbReference type="EMBL" id="VANI01000004">
    <property type="protein sequence ID" value="TLM78977.1"/>
    <property type="molecule type" value="Genomic_DNA"/>
</dbReference>
<dbReference type="PANTHER" id="PTHR43818">
    <property type="entry name" value="BCDNA.GH03377"/>
    <property type="match status" value="1"/>
</dbReference>
<feature type="region of interest" description="Disordered" evidence="2">
    <location>
        <begin position="334"/>
        <end position="359"/>
    </location>
</feature>
<dbReference type="Pfam" id="PF22725">
    <property type="entry name" value="GFO_IDH_MocA_C3"/>
    <property type="match status" value="1"/>
</dbReference>
<dbReference type="PANTHER" id="PTHR43818:SF11">
    <property type="entry name" value="BCDNA.GH03377"/>
    <property type="match status" value="1"/>
</dbReference>
<dbReference type="Pfam" id="PF01408">
    <property type="entry name" value="GFO_IDH_MocA"/>
    <property type="match status" value="1"/>
</dbReference>
<dbReference type="InterPro" id="IPR036291">
    <property type="entry name" value="NAD(P)-bd_dom_sf"/>
</dbReference>
<name>A0ABY2UL96_9GAMM</name>
<keyword evidence="6" id="KW-1185">Reference proteome</keyword>
<dbReference type="InterPro" id="IPR050463">
    <property type="entry name" value="Gfo/Idh/MocA_oxidrdct_glycsds"/>
</dbReference>
<evidence type="ECO:0000256" key="1">
    <source>
        <dbReference type="ARBA" id="ARBA00023002"/>
    </source>
</evidence>
<dbReference type="Proteomes" id="UP000306791">
    <property type="component" value="Unassembled WGS sequence"/>
</dbReference>
<proteinExistence type="predicted"/>
<comment type="caution">
    <text evidence="5">The sequence shown here is derived from an EMBL/GenBank/DDBJ whole genome shotgun (WGS) entry which is preliminary data.</text>
</comment>
<evidence type="ECO:0000256" key="2">
    <source>
        <dbReference type="SAM" id="MobiDB-lite"/>
    </source>
</evidence>
<dbReference type="RefSeq" id="WP_138234154.1">
    <property type="nucleotide sequence ID" value="NZ_CP185860.1"/>
</dbReference>
<feature type="domain" description="GFO/IDH/MocA-like oxidoreductase" evidence="4">
    <location>
        <begin position="141"/>
        <end position="265"/>
    </location>
</feature>
<evidence type="ECO:0000313" key="5">
    <source>
        <dbReference type="EMBL" id="TLM78977.1"/>
    </source>
</evidence>
<sequence length="359" mass="39660">MTVNKQQSTGGPIRWGIIGCGDVTEVKSGPAFNRVPGSSLLAVMRRDPDKLADYARRHGVPKTYASAEQLIQAPEIDAVYIATPPGSHREYALQVARANKHCCIEKPMALNHRECEDILAAFDASAGELFVAYYRRSLPRFLKIKQWLEAGRIGSVRHVSWRFTRPPSPRDLSAEYDWHTDPAVSGGGHFIDLACHGLDLFIYLLGDITSAQGVAANQQGLYPAEDAVAACWMFESGTTGSGFWNFGASARSDEAIIDGSTGSIRFSIFGDSPFVLETAAGTEVSTIEHPENIQYFHIENMVRHLNGELEHPSPGRQAHKATWVMDRILRGYQAERRDNEARPQQAEMRTETSTGQSAR</sequence>
<gene>
    <name evidence="5" type="ORF">FDY93_02375</name>
</gene>
<dbReference type="Gene3D" id="3.30.360.10">
    <property type="entry name" value="Dihydrodipicolinate Reductase, domain 2"/>
    <property type="match status" value="1"/>
</dbReference>
<organism evidence="5 6">
    <name type="scientific">Microbulbifer harenosus</name>
    <dbReference type="NCBI Taxonomy" id="2576840"/>
    <lineage>
        <taxon>Bacteria</taxon>
        <taxon>Pseudomonadati</taxon>
        <taxon>Pseudomonadota</taxon>
        <taxon>Gammaproteobacteria</taxon>
        <taxon>Cellvibrionales</taxon>
        <taxon>Microbulbiferaceae</taxon>
        <taxon>Microbulbifer</taxon>
    </lineage>
</organism>
<dbReference type="InterPro" id="IPR055170">
    <property type="entry name" value="GFO_IDH_MocA-like_dom"/>
</dbReference>
<dbReference type="SUPFAM" id="SSF55347">
    <property type="entry name" value="Glyceraldehyde-3-phosphate dehydrogenase-like, C-terminal domain"/>
    <property type="match status" value="1"/>
</dbReference>
<evidence type="ECO:0000259" key="3">
    <source>
        <dbReference type="Pfam" id="PF01408"/>
    </source>
</evidence>
<keyword evidence="1" id="KW-0560">Oxidoreductase</keyword>
<evidence type="ECO:0000259" key="4">
    <source>
        <dbReference type="Pfam" id="PF22725"/>
    </source>
</evidence>
<dbReference type="InterPro" id="IPR000683">
    <property type="entry name" value="Gfo/Idh/MocA-like_OxRdtase_N"/>
</dbReference>
<feature type="domain" description="Gfo/Idh/MocA-like oxidoreductase N-terminal" evidence="3">
    <location>
        <begin position="13"/>
        <end position="132"/>
    </location>
</feature>
<evidence type="ECO:0000313" key="6">
    <source>
        <dbReference type="Proteomes" id="UP000306791"/>
    </source>
</evidence>
<dbReference type="SUPFAM" id="SSF51735">
    <property type="entry name" value="NAD(P)-binding Rossmann-fold domains"/>
    <property type="match status" value="1"/>
</dbReference>
<protein>
    <submittedName>
        <fullName evidence="5">Gfo/Idh/MocA family oxidoreductase</fullName>
    </submittedName>
</protein>
<dbReference type="Gene3D" id="3.40.50.720">
    <property type="entry name" value="NAD(P)-binding Rossmann-like Domain"/>
    <property type="match status" value="1"/>
</dbReference>